<evidence type="ECO:0000313" key="1">
    <source>
        <dbReference type="EMBL" id="SAM05204.1"/>
    </source>
</evidence>
<evidence type="ECO:0008006" key="3">
    <source>
        <dbReference type="Google" id="ProtNLM"/>
    </source>
</evidence>
<dbReference type="Proteomes" id="UP000078561">
    <property type="component" value="Unassembled WGS sequence"/>
</dbReference>
<dbReference type="Gene3D" id="3.40.50.790">
    <property type="match status" value="1"/>
</dbReference>
<dbReference type="SUPFAM" id="SSF56808">
    <property type="entry name" value="Ribosomal protein L1"/>
    <property type="match status" value="1"/>
</dbReference>
<sequence length="232" mass="26463">MILIKSQLLFSQARQSVKTLYGHIKKNTADDDQVVWLTISSFNLIITPREKVAMIPLKHPIQTPGTRRCLFTKESQQATKDLLISKKVKGIHKVIALSKFRKNHASKEGQRQLLDQYDIFMADQRLLDVLPHTLGKDFYKRTTPLLINMREADLQQQVIRSIHSTYMNFRKGDCHSIKIAVAGQTAKQAYENIINAIDTIVANLPGGVENLRSLFIKTSDSISLPIYQYTKQ</sequence>
<dbReference type="OrthoDB" id="10251727at2759"/>
<dbReference type="InterPro" id="IPR016095">
    <property type="entry name" value="Ribosomal_uL1_3-a/b-sand"/>
</dbReference>
<gene>
    <name evidence="1" type="primary">ABSGL_11073.1 scaffold 12129</name>
</gene>
<dbReference type="Pfam" id="PF00687">
    <property type="entry name" value="Ribosomal_L1"/>
    <property type="match status" value="1"/>
</dbReference>
<evidence type="ECO:0000313" key="2">
    <source>
        <dbReference type="Proteomes" id="UP000078561"/>
    </source>
</evidence>
<name>A0A168QNY2_ABSGL</name>
<dbReference type="FunCoup" id="A0A168QNY2">
    <property type="interactions" value="792"/>
</dbReference>
<protein>
    <recommendedName>
        <fullName evidence="3">Ribosomal protein L1</fullName>
    </recommendedName>
</protein>
<dbReference type="OMA" id="ESFANIC"/>
<dbReference type="InterPro" id="IPR028364">
    <property type="entry name" value="Ribosomal_uL1/biogenesis"/>
</dbReference>
<organism evidence="1">
    <name type="scientific">Absidia glauca</name>
    <name type="common">Pin mould</name>
    <dbReference type="NCBI Taxonomy" id="4829"/>
    <lineage>
        <taxon>Eukaryota</taxon>
        <taxon>Fungi</taxon>
        <taxon>Fungi incertae sedis</taxon>
        <taxon>Mucoromycota</taxon>
        <taxon>Mucoromycotina</taxon>
        <taxon>Mucoromycetes</taxon>
        <taxon>Mucorales</taxon>
        <taxon>Cunninghamellaceae</taxon>
        <taxon>Absidia</taxon>
    </lineage>
</organism>
<dbReference type="STRING" id="4829.A0A168QNY2"/>
<dbReference type="InParanoid" id="A0A168QNY2"/>
<dbReference type="CDD" id="cd00403">
    <property type="entry name" value="Ribosomal_L1"/>
    <property type="match status" value="1"/>
</dbReference>
<proteinExistence type="predicted"/>
<dbReference type="EMBL" id="LT554433">
    <property type="protein sequence ID" value="SAM05204.1"/>
    <property type="molecule type" value="Genomic_DNA"/>
</dbReference>
<keyword evidence="2" id="KW-1185">Reference proteome</keyword>
<accession>A0A168QNY2</accession>
<dbReference type="AlphaFoldDB" id="A0A168QNY2"/>
<dbReference type="InterPro" id="IPR023674">
    <property type="entry name" value="Ribosomal_uL1-like"/>
</dbReference>
<reference evidence="1" key="1">
    <citation type="submission" date="2016-04" db="EMBL/GenBank/DDBJ databases">
        <authorList>
            <person name="Evans L.H."/>
            <person name="Alamgir A."/>
            <person name="Owens N."/>
            <person name="Weber N.D."/>
            <person name="Virtaneva K."/>
            <person name="Barbian K."/>
            <person name="Babar A."/>
            <person name="Rosenke K."/>
        </authorList>
    </citation>
    <scope>NUCLEOTIDE SEQUENCE [LARGE SCALE GENOMIC DNA]</scope>
    <source>
        <strain evidence="1">CBS 101.48</strain>
    </source>
</reference>